<keyword evidence="5" id="KW-0636">Prenylation</keyword>
<dbReference type="NCBIfam" id="TIGR00231">
    <property type="entry name" value="small_GTP"/>
    <property type="match status" value="1"/>
</dbReference>
<dbReference type="RefSeq" id="XP_033169910.1">
    <property type="nucleotide sequence ID" value="XM_033314019.1"/>
</dbReference>
<organism evidence="6 7">
    <name type="scientific">Drosophila mauritiana</name>
    <name type="common">Fruit fly</name>
    <dbReference type="NCBI Taxonomy" id="7226"/>
    <lineage>
        <taxon>Eukaryota</taxon>
        <taxon>Metazoa</taxon>
        <taxon>Ecdysozoa</taxon>
        <taxon>Arthropoda</taxon>
        <taxon>Hexapoda</taxon>
        <taxon>Insecta</taxon>
        <taxon>Pterygota</taxon>
        <taxon>Neoptera</taxon>
        <taxon>Endopterygota</taxon>
        <taxon>Diptera</taxon>
        <taxon>Brachycera</taxon>
        <taxon>Muscomorpha</taxon>
        <taxon>Ephydroidea</taxon>
        <taxon>Drosophilidae</taxon>
        <taxon>Drosophila</taxon>
        <taxon>Sophophora</taxon>
    </lineage>
</organism>
<protein>
    <submittedName>
        <fullName evidence="7">Ras-related protein Rab-27A isoform X2</fullName>
    </submittedName>
</protein>
<sequence>MATGRAAHRPQDPVRRIRSIRTASESSWADCFRSASLRKVFEGPFPRADELRARKITVARLASLVQSAESQSFRILEVTSGVSPWALKSTAGVGAEMRAAPPEPEPLQLAGSGEQFLVLGDSGVGKTCLLYQYTDGRFHTQFISTVGIDFREKRLLYNSRGRRHRIHLQIWDTAGQERFRSLTTAFYRDAMGFLLIFDLTSEKSFLETANWLSQLRTHAYSEDPDVVLCGNKCDLLQLRVVSRDQVAALCRRYRLPYIETSACTGANVKEAVELLVGRVMERIENAACNREFSLLLTQSRCLPNIAYGQPEDLVRLHDRREEPCSRRNCRNC</sequence>
<dbReference type="PROSITE" id="PS51420">
    <property type="entry name" value="RHO"/>
    <property type="match status" value="1"/>
</dbReference>
<dbReference type="SMART" id="SM00176">
    <property type="entry name" value="RAN"/>
    <property type="match status" value="1"/>
</dbReference>
<evidence type="ECO:0000256" key="1">
    <source>
        <dbReference type="ARBA" id="ARBA00006270"/>
    </source>
</evidence>
<dbReference type="SMART" id="SM00174">
    <property type="entry name" value="RHO"/>
    <property type="match status" value="1"/>
</dbReference>
<keyword evidence="6" id="KW-1185">Reference proteome</keyword>
<keyword evidence="3" id="KW-0342">GTP-binding</keyword>
<dbReference type="InterPro" id="IPR050305">
    <property type="entry name" value="Small_GTPase_Rab"/>
</dbReference>
<dbReference type="SUPFAM" id="SSF52540">
    <property type="entry name" value="P-loop containing nucleoside triphosphate hydrolases"/>
    <property type="match status" value="1"/>
</dbReference>
<evidence type="ECO:0000313" key="6">
    <source>
        <dbReference type="Proteomes" id="UP000515162"/>
    </source>
</evidence>
<evidence type="ECO:0000313" key="7">
    <source>
        <dbReference type="RefSeq" id="XP_033169910.1"/>
    </source>
</evidence>
<comment type="similarity">
    <text evidence="1">Belongs to the small GTPase superfamily. Rab family.</text>
</comment>
<dbReference type="InterPro" id="IPR005225">
    <property type="entry name" value="Small_GTP-bd"/>
</dbReference>
<reference evidence="7" key="1">
    <citation type="submission" date="2025-08" db="UniProtKB">
        <authorList>
            <consortium name="RefSeq"/>
        </authorList>
    </citation>
    <scope>IDENTIFICATION</scope>
    <source>
        <strain evidence="7">Mau12</strain>
        <tissue evidence="7">Whole Body</tissue>
    </source>
</reference>
<dbReference type="InterPro" id="IPR027417">
    <property type="entry name" value="P-loop_NTPase"/>
</dbReference>
<dbReference type="PANTHER" id="PTHR47980">
    <property type="entry name" value="LD44762P"/>
    <property type="match status" value="1"/>
</dbReference>
<dbReference type="PRINTS" id="PR00449">
    <property type="entry name" value="RASTRNSFRMNG"/>
</dbReference>
<evidence type="ECO:0000256" key="3">
    <source>
        <dbReference type="ARBA" id="ARBA00023134"/>
    </source>
</evidence>
<keyword evidence="2" id="KW-0547">Nucleotide-binding</keyword>
<evidence type="ECO:0000256" key="4">
    <source>
        <dbReference type="ARBA" id="ARBA00023288"/>
    </source>
</evidence>
<evidence type="ECO:0000256" key="2">
    <source>
        <dbReference type="ARBA" id="ARBA00022741"/>
    </source>
</evidence>
<dbReference type="PROSITE" id="PS51421">
    <property type="entry name" value="RAS"/>
    <property type="match status" value="1"/>
</dbReference>
<dbReference type="AlphaFoldDB" id="A0A6P8KJY3"/>
<dbReference type="SMART" id="SM00175">
    <property type="entry name" value="RAB"/>
    <property type="match status" value="1"/>
</dbReference>
<dbReference type="Gene3D" id="3.40.50.300">
    <property type="entry name" value="P-loop containing nucleotide triphosphate hydrolases"/>
    <property type="match status" value="1"/>
</dbReference>
<dbReference type="Pfam" id="PF00071">
    <property type="entry name" value="Ras"/>
    <property type="match status" value="1"/>
</dbReference>
<dbReference type="PROSITE" id="PS51419">
    <property type="entry name" value="RAB"/>
    <property type="match status" value="1"/>
</dbReference>
<dbReference type="InterPro" id="IPR001806">
    <property type="entry name" value="Small_GTPase"/>
</dbReference>
<accession>A0A6P8KJY3</accession>
<dbReference type="CTD" id="31103"/>
<proteinExistence type="inferred from homology"/>
<keyword evidence="4" id="KW-0449">Lipoprotein</keyword>
<dbReference type="FunFam" id="3.40.50.300:FF:001329">
    <property type="entry name" value="Small GTP-binding protein, putative"/>
    <property type="match status" value="1"/>
</dbReference>
<dbReference type="SMART" id="SM00173">
    <property type="entry name" value="RAS"/>
    <property type="match status" value="1"/>
</dbReference>
<dbReference type="GO" id="GO:0005525">
    <property type="term" value="F:GTP binding"/>
    <property type="evidence" value="ECO:0007669"/>
    <property type="project" value="UniProtKB-KW"/>
</dbReference>
<gene>
    <name evidence="7" type="primary">LOC117147205</name>
</gene>
<dbReference type="GeneID" id="117147205"/>
<evidence type="ECO:0000256" key="5">
    <source>
        <dbReference type="ARBA" id="ARBA00023289"/>
    </source>
</evidence>
<dbReference type="GO" id="GO:0003924">
    <property type="term" value="F:GTPase activity"/>
    <property type="evidence" value="ECO:0007669"/>
    <property type="project" value="InterPro"/>
</dbReference>
<dbReference type="Proteomes" id="UP000515162">
    <property type="component" value="Chromosome X"/>
</dbReference>
<name>A0A6P8KJY3_DROMA</name>